<comment type="caution">
    <text evidence="3">The sequence shown here is derived from an EMBL/GenBank/DDBJ whole genome shotgun (WGS) entry which is preliminary data.</text>
</comment>
<dbReference type="InterPro" id="IPR004474">
    <property type="entry name" value="LytR_CpsA_psr"/>
</dbReference>
<dbReference type="Pfam" id="PF03816">
    <property type="entry name" value="LytR_cpsA_psr"/>
    <property type="match status" value="1"/>
</dbReference>
<dbReference type="Gene3D" id="3.40.630.190">
    <property type="entry name" value="LCP protein"/>
    <property type="match status" value="1"/>
</dbReference>
<evidence type="ECO:0000313" key="3">
    <source>
        <dbReference type="EMBL" id="THV18771.1"/>
    </source>
</evidence>
<protein>
    <submittedName>
        <fullName evidence="3">LytR family transcriptional regulator</fullName>
    </submittedName>
</protein>
<dbReference type="AlphaFoldDB" id="A0A4S8NR14"/>
<name>A0A4S8NR14_9ACTN</name>
<evidence type="ECO:0000313" key="4">
    <source>
        <dbReference type="Proteomes" id="UP000307087"/>
    </source>
</evidence>
<keyword evidence="4" id="KW-1185">Reference proteome</keyword>
<dbReference type="InterPro" id="IPR050922">
    <property type="entry name" value="LytR/CpsA/Psr_CW_biosynth"/>
</dbReference>
<dbReference type="OrthoDB" id="9782542at2"/>
<dbReference type="NCBIfam" id="TIGR00350">
    <property type="entry name" value="lytR_cpsA_psr"/>
    <property type="match status" value="1"/>
</dbReference>
<proteinExistence type="inferred from homology"/>
<organism evidence="3 4">
    <name type="scientific">Nocardioides caeni</name>
    <dbReference type="NCBI Taxonomy" id="574700"/>
    <lineage>
        <taxon>Bacteria</taxon>
        <taxon>Bacillati</taxon>
        <taxon>Actinomycetota</taxon>
        <taxon>Actinomycetes</taxon>
        <taxon>Propionibacteriales</taxon>
        <taxon>Nocardioidaceae</taxon>
        <taxon>Nocardioides</taxon>
    </lineage>
</organism>
<dbReference type="PANTHER" id="PTHR33392">
    <property type="entry name" value="POLYISOPRENYL-TEICHOIC ACID--PEPTIDOGLYCAN TEICHOIC ACID TRANSFERASE TAGU"/>
    <property type="match status" value="1"/>
</dbReference>
<evidence type="ECO:0000256" key="1">
    <source>
        <dbReference type="ARBA" id="ARBA00006068"/>
    </source>
</evidence>
<dbReference type="EMBL" id="STGW01000001">
    <property type="protein sequence ID" value="THV18771.1"/>
    <property type="molecule type" value="Genomic_DNA"/>
</dbReference>
<dbReference type="Proteomes" id="UP000307087">
    <property type="component" value="Unassembled WGS sequence"/>
</dbReference>
<reference evidence="3 4" key="1">
    <citation type="journal article" date="2009" name="Int. J. Syst. Evol. Microbiol.">
        <title>Nocardioides caeni sp. nov., isolated from wastewater.</title>
        <authorList>
            <person name="Yoon J.H."/>
            <person name="Kang S.J."/>
            <person name="Park S."/>
            <person name="Kim W."/>
            <person name="Oh T.K."/>
        </authorList>
    </citation>
    <scope>NUCLEOTIDE SEQUENCE [LARGE SCALE GENOMIC DNA]</scope>
    <source>
        <strain evidence="3 4">DSM 23134</strain>
    </source>
</reference>
<gene>
    <name evidence="3" type="ORF">E9934_01885</name>
</gene>
<feature type="domain" description="Cell envelope-related transcriptional attenuator" evidence="2">
    <location>
        <begin position="71"/>
        <end position="216"/>
    </location>
</feature>
<dbReference type="RefSeq" id="WP_136561481.1">
    <property type="nucleotide sequence ID" value="NZ_STGW01000001.1"/>
</dbReference>
<accession>A0A4S8NR14</accession>
<dbReference type="PANTHER" id="PTHR33392:SF6">
    <property type="entry name" value="POLYISOPRENYL-TEICHOIC ACID--PEPTIDOGLYCAN TEICHOIC ACID TRANSFERASE TAGU"/>
    <property type="match status" value="1"/>
</dbReference>
<sequence length="302" mass="31817">MDGTKRIVRTALLGLLLGLLVLVVPDSTPARGEFTLVKIDRASGGDVDPDVVWILAVGTDARPGDDPLRTRADALQMVGIDTRTGAATAIGIPRDSYVPIPGHGSDRVNAAMYYGGPQLLGETVGNLLGVHPDYVMVAGFGGLARLISGIGGITVDNPRAFADSDLHPQGWRAGRIRINGMKAVEFARVRKALPRGDFDRSANQQLVLRGIQQKVAAKAATPGFLESGVLSLLRNLKTKDVAPTELFRLAQAVADVDPRKITSCVLQGSGATVGGASVVLPNTGDARRYGNDARHDATISRC</sequence>
<evidence type="ECO:0000259" key="2">
    <source>
        <dbReference type="Pfam" id="PF03816"/>
    </source>
</evidence>
<comment type="similarity">
    <text evidence="1">Belongs to the LytR/CpsA/Psr (LCP) family.</text>
</comment>